<dbReference type="GO" id="GO:0005576">
    <property type="term" value="C:extracellular region"/>
    <property type="evidence" value="ECO:0007669"/>
    <property type="project" value="UniProtKB-SubCell"/>
</dbReference>
<dbReference type="AlphaFoldDB" id="A0A6P6SW33"/>
<sequence>MGIQFLFIFLVFSILPSEARVIAVYRYVYSVHIIDNLPYNVPLVIHCKSSDRDRGYETLKFSDDYNWEFFMGDGQRVSYSCHFWWLKGRKQKELVVFDVNLIKNYCVESSHACGWVVKEDGFYLYSKRGGGPFYKMADWDIKESV</sequence>
<keyword evidence="3 6" id="KW-0713">Self-incompatibility</keyword>
<dbReference type="PANTHER" id="PTHR31232:SF172">
    <property type="entry name" value="S-PROTEIN HOMOLOG"/>
    <property type="match status" value="1"/>
</dbReference>
<organism evidence="7 8">
    <name type="scientific">Coffea arabica</name>
    <name type="common">Arabian coffee</name>
    <dbReference type="NCBI Taxonomy" id="13443"/>
    <lineage>
        <taxon>Eukaryota</taxon>
        <taxon>Viridiplantae</taxon>
        <taxon>Streptophyta</taxon>
        <taxon>Embryophyta</taxon>
        <taxon>Tracheophyta</taxon>
        <taxon>Spermatophyta</taxon>
        <taxon>Magnoliopsida</taxon>
        <taxon>eudicotyledons</taxon>
        <taxon>Gunneridae</taxon>
        <taxon>Pentapetalae</taxon>
        <taxon>asterids</taxon>
        <taxon>lamiids</taxon>
        <taxon>Gentianales</taxon>
        <taxon>Rubiaceae</taxon>
        <taxon>Ixoroideae</taxon>
        <taxon>Gardenieae complex</taxon>
        <taxon>Bertiereae - Coffeeae clade</taxon>
        <taxon>Coffeeae</taxon>
        <taxon>Coffea</taxon>
    </lineage>
</organism>
<evidence type="ECO:0000256" key="4">
    <source>
        <dbReference type="ARBA" id="ARBA00022525"/>
    </source>
</evidence>
<feature type="chain" id="PRO_5044984267" description="S-protein homolog" evidence="6">
    <location>
        <begin position="20"/>
        <end position="145"/>
    </location>
</feature>
<name>A0A6P6SW33_COFAR</name>
<dbReference type="GeneID" id="113695131"/>
<evidence type="ECO:0000256" key="1">
    <source>
        <dbReference type="ARBA" id="ARBA00004613"/>
    </source>
</evidence>
<accession>A0A6P6SW33</accession>
<reference evidence="8" key="2">
    <citation type="submission" date="2025-08" db="UniProtKB">
        <authorList>
            <consortium name="RefSeq"/>
        </authorList>
    </citation>
    <scope>IDENTIFICATION</scope>
    <source>
        <tissue evidence="8">Leaves</tissue>
    </source>
</reference>
<evidence type="ECO:0000313" key="7">
    <source>
        <dbReference type="Proteomes" id="UP001652660"/>
    </source>
</evidence>
<evidence type="ECO:0000256" key="5">
    <source>
        <dbReference type="ARBA" id="ARBA00022729"/>
    </source>
</evidence>
<evidence type="ECO:0000313" key="8">
    <source>
        <dbReference type="RefSeq" id="XP_027069911.2"/>
    </source>
</evidence>
<dbReference type="RefSeq" id="XP_027069911.2">
    <property type="nucleotide sequence ID" value="XM_027214110.2"/>
</dbReference>
<reference evidence="7" key="1">
    <citation type="journal article" date="2025" name="Foods">
        <title>Unveiling the Microbial Signatures of Arabica Coffee Cherries: Insights into Ripeness Specific Diversity, Functional Traits, and Implications for Quality and Safety.</title>
        <authorList>
            <consortium name="RefSeq"/>
            <person name="Tenea G.N."/>
            <person name="Cifuentes V."/>
            <person name="Reyes P."/>
            <person name="Cevallos-Vallejos M."/>
        </authorList>
    </citation>
    <scope>NUCLEOTIDE SEQUENCE [LARGE SCALE GENOMIC DNA]</scope>
</reference>
<keyword evidence="7" id="KW-1185">Reference proteome</keyword>
<proteinExistence type="inferred from homology"/>
<gene>
    <name evidence="8" type="primary">LOC113695131</name>
</gene>
<feature type="signal peptide" evidence="6">
    <location>
        <begin position="1"/>
        <end position="19"/>
    </location>
</feature>
<dbReference type="Proteomes" id="UP001652660">
    <property type="component" value="Unplaced"/>
</dbReference>
<dbReference type="InterPro" id="IPR010264">
    <property type="entry name" value="Self-incomp_S1"/>
</dbReference>
<comment type="similarity">
    <text evidence="2 6">Belongs to the plant self-incompatibility (S1) protein family.</text>
</comment>
<keyword evidence="5 6" id="KW-0732">Signal</keyword>
<dbReference type="GO" id="GO:0060320">
    <property type="term" value="P:rejection of self pollen"/>
    <property type="evidence" value="ECO:0007669"/>
    <property type="project" value="UniProtKB-KW"/>
</dbReference>
<evidence type="ECO:0000256" key="3">
    <source>
        <dbReference type="ARBA" id="ARBA00022471"/>
    </source>
</evidence>
<evidence type="ECO:0000256" key="6">
    <source>
        <dbReference type="RuleBase" id="RU367044"/>
    </source>
</evidence>
<dbReference type="PANTHER" id="PTHR31232">
    <property type="match status" value="1"/>
</dbReference>
<evidence type="ECO:0000256" key="2">
    <source>
        <dbReference type="ARBA" id="ARBA00005581"/>
    </source>
</evidence>
<protein>
    <recommendedName>
        <fullName evidence="6">S-protein homolog</fullName>
    </recommendedName>
</protein>
<dbReference type="Pfam" id="PF05938">
    <property type="entry name" value="Self-incomp_S1"/>
    <property type="match status" value="1"/>
</dbReference>
<comment type="subcellular location">
    <subcellularLocation>
        <location evidence="1 6">Secreted</location>
    </subcellularLocation>
</comment>
<dbReference type="OrthoDB" id="1848419at2759"/>
<keyword evidence="4 6" id="KW-0964">Secreted</keyword>